<sequence>MIEAAGNASTTTTASSGSGYGSSIGALSDALISQSQGLGGLDTGKLASSLDSIQAQDPALAGQLRGELAARLSPVEAGALLRVSGEMQAPVLLAASPVQGDVACPSPGMTPAEQAAAARGDREAFWASRAERGDPLGATALQIVRNDSFNGQVANGRLYNAIAERTVFSGNWPDGAKINAEIQQIGVELMRAHADAVTRFGNPTAEDVARYHHQVFADHGLDPRTFGGTMLTGTVGEANAYSWVWRSCP</sequence>
<evidence type="ECO:0000313" key="2">
    <source>
        <dbReference type="Proteomes" id="UP000282971"/>
    </source>
</evidence>
<dbReference type="AlphaFoldDB" id="A0A437M9I8"/>
<dbReference type="RefSeq" id="WP_127743821.1">
    <property type="nucleotide sequence ID" value="NZ_SACN01000001.1"/>
</dbReference>
<keyword evidence="2" id="KW-1185">Reference proteome</keyword>
<reference evidence="1 2" key="1">
    <citation type="submission" date="2019-01" db="EMBL/GenBank/DDBJ databases">
        <authorList>
            <person name="Chen W.-M."/>
        </authorList>
    </citation>
    <scope>NUCLEOTIDE SEQUENCE [LARGE SCALE GENOMIC DNA]</scope>
    <source>
        <strain evidence="1 2">CCP-7</strain>
    </source>
</reference>
<evidence type="ECO:0000313" key="1">
    <source>
        <dbReference type="EMBL" id="RVT94380.1"/>
    </source>
</evidence>
<comment type="caution">
    <text evidence="1">The sequence shown here is derived from an EMBL/GenBank/DDBJ whole genome shotgun (WGS) entry which is preliminary data.</text>
</comment>
<organism evidence="1 2">
    <name type="scientific">Sphingomonas crocodyli</name>
    <dbReference type="NCBI Taxonomy" id="1979270"/>
    <lineage>
        <taxon>Bacteria</taxon>
        <taxon>Pseudomonadati</taxon>
        <taxon>Pseudomonadota</taxon>
        <taxon>Alphaproteobacteria</taxon>
        <taxon>Sphingomonadales</taxon>
        <taxon>Sphingomonadaceae</taxon>
        <taxon>Sphingomonas</taxon>
    </lineage>
</organism>
<protein>
    <submittedName>
        <fullName evidence="1">Uncharacterized protein</fullName>
    </submittedName>
</protein>
<dbReference type="Proteomes" id="UP000282971">
    <property type="component" value="Unassembled WGS sequence"/>
</dbReference>
<accession>A0A437M9I8</accession>
<gene>
    <name evidence="1" type="ORF">EOD43_11210</name>
</gene>
<dbReference type="EMBL" id="SACN01000001">
    <property type="protein sequence ID" value="RVT94380.1"/>
    <property type="molecule type" value="Genomic_DNA"/>
</dbReference>
<dbReference type="OrthoDB" id="9762420at2"/>
<proteinExistence type="predicted"/>
<name>A0A437M9I8_9SPHN</name>